<dbReference type="AlphaFoldDB" id="A0AAP0HW02"/>
<accession>A0AAP0HW02</accession>
<proteinExistence type="predicted"/>
<dbReference type="EMBL" id="JBBNAF010000011">
    <property type="protein sequence ID" value="KAK9098145.1"/>
    <property type="molecule type" value="Genomic_DNA"/>
</dbReference>
<evidence type="ECO:0000313" key="2">
    <source>
        <dbReference type="Proteomes" id="UP001420932"/>
    </source>
</evidence>
<keyword evidence="2" id="KW-1185">Reference proteome</keyword>
<comment type="caution">
    <text evidence="1">The sequence shown here is derived from an EMBL/GenBank/DDBJ whole genome shotgun (WGS) entry which is preliminary data.</text>
</comment>
<name>A0AAP0HW02_9MAGN</name>
<evidence type="ECO:0000313" key="1">
    <source>
        <dbReference type="EMBL" id="KAK9098145.1"/>
    </source>
</evidence>
<organism evidence="1 2">
    <name type="scientific">Stephania yunnanensis</name>
    <dbReference type="NCBI Taxonomy" id="152371"/>
    <lineage>
        <taxon>Eukaryota</taxon>
        <taxon>Viridiplantae</taxon>
        <taxon>Streptophyta</taxon>
        <taxon>Embryophyta</taxon>
        <taxon>Tracheophyta</taxon>
        <taxon>Spermatophyta</taxon>
        <taxon>Magnoliopsida</taxon>
        <taxon>Ranunculales</taxon>
        <taxon>Menispermaceae</taxon>
        <taxon>Menispermoideae</taxon>
        <taxon>Cissampelideae</taxon>
        <taxon>Stephania</taxon>
    </lineage>
</organism>
<reference evidence="1 2" key="1">
    <citation type="submission" date="2024-01" db="EMBL/GenBank/DDBJ databases">
        <title>Genome assemblies of Stephania.</title>
        <authorList>
            <person name="Yang L."/>
        </authorList>
    </citation>
    <scope>NUCLEOTIDE SEQUENCE [LARGE SCALE GENOMIC DNA]</scope>
    <source>
        <strain evidence="1">YNDBR</strain>
        <tissue evidence="1">Leaf</tissue>
    </source>
</reference>
<protein>
    <submittedName>
        <fullName evidence="1">Uncharacterized protein</fullName>
    </submittedName>
</protein>
<dbReference type="Proteomes" id="UP001420932">
    <property type="component" value="Unassembled WGS sequence"/>
</dbReference>
<gene>
    <name evidence="1" type="ORF">Syun_025190</name>
</gene>
<sequence length="88" mass="10797">MIQKEFMKYDVPHFYRDPDHIEAETWILNMEKRKYISGIDEKTMVHLVAFLLEHKVDRWWLSISRTRGLNMSRSQLKHLFLHLCHLML</sequence>